<protein>
    <recommendedName>
        <fullName evidence="3">PilZ domain-containing protein</fullName>
    </recommendedName>
</protein>
<accession>A0ABX2TD46</accession>
<dbReference type="Proteomes" id="UP000584642">
    <property type="component" value="Unassembled WGS sequence"/>
</dbReference>
<dbReference type="EMBL" id="JABFDB010000011">
    <property type="protein sequence ID" value="NYZ21201.1"/>
    <property type="molecule type" value="Genomic_DNA"/>
</dbReference>
<organism evidence="1 2">
    <name type="scientific">Azospirillum oleiclasticum</name>
    <dbReference type="NCBI Taxonomy" id="2735135"/>
    <lineage>
        <taxon>Bacteria</taxon>
        <taxon>Pseudomonadati</taxon>
        <taxon>Pseudomonadota</taxon>
        <taxon>Alphaproteobacteria</taxon>
        <taxon>Rhodospirillales</taxon>
        <taxon>Azospirillaceae</taxon>
        <taxon>Azospirillum</taxon>
    </lineage>
</organism>
<gene>
    <name evidence="1" type="ORF">HND93_15905</name>
</gene>
<dbReference type="RefSeq" id="WP_180282980.1">
    <property type="nucleotide sequence ID" value="NZ_JABFDB010000011.1"/>
</dbReference>
<keyword evidence="2" id="KW-1185">Reference proteome</keyword>
<evidence type="ECO:0008006" key="3">
    <source>
        <dbReference type="Google" id="ProtNLM"/>
    </source>
</evidence>
<comment type="caution">
    <text evidence="1">The sequence shown here is derived from an EMBL/GenBank/DDBJ whole genome shotgun (WGS) entry which is preliminary data.</text>
</comment>
<evidence type="ECO:0000313" key="2">
    <source>
        <dbReference type="Proteomes" id="UP000584642"/>
    </source>
</evidence>
<name>A0ABX2TD46_9PROT</name>
<proteinExistence type="predicted"/>
<evidence type="ECO:0000313" key="1">
    <source>
        <dbReference type="EMBL" id="NYZ21201.1"/>
    </source>
</evidence>
<sequence length="120" mass="13322">MGMFDFLKIIVSDRKKPAVRKPRKLKTPNNLVSFDGKSFPILSVTSKGFMAGNFDGSLIKGQAARITVKLDDSFAKLDFQCSINVVEAQTGGRLVGEWNLITPELENTLRKYAQLKKASK</sequence>
<reference evidence="1 2" key="1">
    <citation type="submission" date="2020-05" db="EMBL/GenBank/DDBJ databases">
        <title>Azospirillum oleiclasticum sp. nov, a nitrogen-fixing and heavy crude oil-emulsifying bacterium isolated from the crude oil of Yumen Oilfield.</title>
        <authorList>
            <person name="Wu D."/>
            <person name="Cai M."/>
            <person name="Zhang X."/>
        </authorList>
    </citation>
    <scope>NUCLEOTIDE SEQUENCE [LARGE SCALE GENOMIC DNA]</scope>
    <source>
        <strain evidence="1 2">ROY-1-1-2</strain>
    </source>
</reference>